<keyword evidence="1" id="KW-0596">Phosphopantetheine</keyword>
<dbReference type="eggNOG" id="KOG1202">
    <property type="taxonomic scope" value="Eukaryota"/>
</dbReference>
<accession>M7SEL4</accession>
<dbReference type="InterPro" id="IPR020843">
    <property type="entry name" value="ER"/>
</dbReference>
<feature type="domain" description="Ketoreductase" evidence="4">
    <location>
        <begin position="462"/>
        <end position="751"/>
    </location>
</feature>
<evidence type="ECO:0000256" key="2">
    <source>
        <dbReference type="ARBA" id="ARBA00022553"/>
    </source>
</evidence>
<feature type="domain" description="Enoyl reductase (ER)" evidence="5">
    <location>
        <begin position="332"/>
        <end position="651"/>
    </location>
</feature>
<dbReference type="InterPro" id="IPR056501">
    <property type="entry name" value="NAD-bd_HRPKS_sdrA"/>
</dbReference>
<protein>
    <submittedName>
        <fullName evidence="6">Putative polyketide synthase protein</fullName>
    </submittedName>
</protein>
<reference evidence="7" key="1">
    <citation type="journal article" date="2013" name="Genome Announc.">
        <title>Draft genome sequence of the grapevine dieback fungus Eutypa lata UCR-EL1.</title>
        <authorList>
            <person name="Blanco-Ulate B."/>
            <person name="Rolshausen P.E."/>
            <person name="Cantu D."/>
        </authorList>
    </citation>
    <scope>NUCLEOTIDE SEQUENCE [LARGE SCALE GENOMIC DNA]</scope>
    <source>
        <strain evidence="7">UCR-EL1</strain>
    </source>
</reference>
<dbReference type="PANTHER" id="PTHR43775">
    <property type="entry name" value="FATTY ACID SYNTHASE"/>
    <property type="match status" value="1"/>
</dbReference>
<evidence type="ECO:0000313" key="7">
    <source>
        <dbReference type="Proteomes" id="UP000012174"/>
    </source>
</evidence>
<dbReference type="GO" id="GO:0044550">
    <property type="term" value="P:secondary metabolite biosynthetic process"/>
    <property type="evidence" value="ECO:0007669"/>
    <property type="project" value="TreeGrafter"/>
</dbReference>
<dbReference type="Gene3D" id="3.90.180.10">
    <property type="entry name" value="Medium-chain alcohol dehydrogenases, catalytic domain"/>
    <property type="match status" value="1"/>
</dbReference>
<keyword evidence="3" id="KW-0560">Oxidoreductase</keyword>
<dbReference type="InterPro" id="IPR013154">
    <property type="entry name" value="ADH-like_N"/>
</dbReference>
<dbReference type="InterPro" id="IPR011032">
    <property type="entry name" value="GroES-like_sf"/>
</dbReference>
<organism evidence="6 7">
    <name type="scientific">Eutypa lata (strain UCR-EL1)</name>
    <name type="common">Grapevine dieback disease fungus</name>
    <name type="synonym">Eutypa armeniacae</name>
    <dbReference type="NCBI Taxonomy" id="1287681"/>
    <lineage>
        <taxon>Eukaryota</taxon>
        <taxon>Fungi</taxon>
        <taxon>Dikarya</taxon>
        <taxon>Ascomycota</taxon>
        <taxon>Pezizomycotina</taxon>
        <taxon>Sordariomycetes</taxon>
        <taxon>Xylariomycetidae</taxon>
        <taxon>Xylariales</taxon>
        <taxon>Diatrypaceae</taxon>
        <taxon>Eutypa</taxon>
    </lineage>
</organism>
<dbReference type="OrthoDB" id="329835at2759"/>
<dbReference type="SUPFAM" id="SSF50129">
    <property type="entry name" value="GroES-like"/>
    <property type="match status" value="1"/>
</dbReference>
<dbReference type="InterPro" id="IPR050091">
    <property type="entry name" value="PKS_NRPS_Biosynth_Enz"/>
</dbReference>
<keyword evidence="7" id="KW-1185">Reference proteome</keyword>
<dbReference type="CDD" id="cd05195">
    <property type="entry name" value="enoyl_red"/>
    <property type="match status" value="1"/>
</dbReference>
<dbReference type="STRING" id="1287681.M7SEL4"/>
<dbReference type="HOGENOM" id="CLU_357889_0_0_1"/>
<dbReference type="Proteomes" id="UP000012174">
    <property type="component" value="Unassembled WGS sequence"/>
</dbReference>
<dbReference type="InterPro" id="IPR036291">
    <property type="entry name" value="NAD(P)-bd_dom_sf"/>
</dbReference>
<evidence type="ECO:0000259" key="5">
    <source>
        <dbReference type="SMART" id="SM00829"/>
    </source>
</evidence>
<dbReference type="GO" id="GO:0006633">
    <property type="term" value="P:fatty acid biosynthetic process"/>
    <property type="evidence" value="ECO:0007669"/>
    <property type="project" value="TreeGrafter"/>
</dbReference>
<dbReference type="SUPFAM" id="SSF51735">
    <property type="entry name" value="NAD(P)-binding Rossmann-fold domains"/>
    <property type="match status" value="2"/>
</dbReference>
<gene>
    <name evidence="6" type="ORF">UCREL1_10434</name>
</gene>
<evidence type="ECO:0000256" key="1">
    <source>
        <dbReference type="ARBA" id="ARBA00022450"/>
    </source>
</evidence>
<dbReference type="SMART" id="SM00822">
    <property type="entry name" value="PKS_KR"/>
    <property type="match status" value="1"/>
</dbReference>
<dbReference type="SMART" id="SM00829">
    <property type="entry name" value="PKS_ER"/>
    <property type="match status" value="1"/>
</dbReference>
<dbReference type="GO" id="GO:0004312">
    <property type="term" value="F:fatty acid synthase activity"/>
    <property type="evidence" value="ECO:0007669"/>
    <property type="project" value="TreeGrafter"/>
</dbReference>
<evidence type="ECO:0000259" key="4">
    <source>
        <dbReference type="SMART" id="SM00822"/>
    </source>
</evidence>
<dbReference type="EMBL" id="KB707412">
    <property type="protein sequence ID" value="EMR62602.1"/>
    <property type="molecule type" value="Genomic_DNA"/>
</dbReference>
<evidence type="ECO:0000313" key="6">
    <source>
        <dbReference type="EMBL" id="EMR62602.1"/>
    </source>
</evidence>
<dbReference type="GO" id="GO:0016491">
    <property type="term" value="F:oxidoreductase activity"/>
    <property type="evidence" value="ECO:0007669"/>
    <property type="project" value="UniProtKB-KW"/>
</dbReference>
<dbReference type="AlphaFoldDB" id="M7SEL4"/>
<dbReference type="Pfam" id="PF08240">
    <property type="entry name" value="ADH_N"/>
    <property type="match status" value="1"/>
</dbReference>
<dbReference type="InterPro" id="IPR057326">
    <property type="entry name" value="KR_dom"/>
</dbReference>
<name>M7SEL4_EUTLA</name>
<dbReference type="InterPro" id="IPR013968">
    <property type="entry name" value="PKS_KR"/>
</dbReference>
<sequence>MRILEVTDPAMRDSEKWMAILDRDTYFPRYRSWHAGAFDENGFSIPDCDMQVFDTIVHMHTESEEHWKHFAPKICSLVGNHGTIIARNTDSALPSLKAAGFIVTTVLSDILLAVRTVRQPSLWDRKVVIITRNPSPVIERFASTLIDYLRDNMGATNISAVSFTELDTMDIGKRNIWISLVELEQELLASITPQDMTILHKLTDVATDLVWLTGANMLGSPNPGLTLVNGLSRSLMLEQPALRFTVVDVESFDIVASQTEGICHDVAKVLHGDGVRDDTEFIRSSGLLNISRFGPDVTINSLFQRRLGIQEPTRLSALGAASLSRLSVGPAGGPDSLYFQQLCKPSSRLPPGFVDVRVKAVSLNAEDVYTIDGRQETQSGTLATDFTGIITAADPSSSSGLKVGDRVVVSAPNSFSTTERVPVWSAQKILPDEDFARMATLPLPYCAALYALRDRANLRTGETVLIQSGAGAFGIAAISIAQRIGATVYTSAGSPKRRGYLSEKVGIPSTHVFDSHDSGFINKIKELTNGQGVDVVLNCLGGDLASASWECVADFGRFVEGAGAQVGVVRGDVSNASDVDRAVQTCIDTGSAIGGVIQAAMGLREQLFEIMPAENWHRSIRPKYVGTWNLHNSLEGKDDGLDFFLLTSSVAGAPMSEEEFLQITDLALSKTGEEAFNGPLVPAASHIVTGLETTRIRELAARGFEVPHTVLDGQRPAVLQASMEAADARRRKTGGKADLASAMASAPWLKFVPLKAIDLFTAEFDAPSLSTSESHLQSTGSIA</sequence>
<dbReference type="Pfam" id="PF08659">
    <property type="entry name" value="KR"/>
    <property type="match status" value="1"/>
</dbReference>
<keyword evidence="2" id="KW-0597">Phosphoprotein</keyword>
<evidence type="ECO:0000256" key="3">
    <source>
        <dbReference type="ARBA" id="ARBA00023002"/>
    </source>
</evidence>
<dbReference type="KEGG" id="ela:UCREL1_10434"/>
<dbReference type="Pfam" id="PF23114">
    <property type="entry name" value="NAD-bd_HRPKS_sdrA"/>
    <property type="match status" value="1"/>
</dbReference>
<dbReference type="PANTHER" id="PTHR43775:SF37">
    <property type="entry name" value="SI:DKEY-61P9.11"/>
    <property type="match status" value="1"/>
</dbReference>
<proteinExistence type="predicted"/>